<dbReference type="InterPro" id="IPR038607">
    <property type="entry name" value="PhoD-like_sf"/>
</dbReference>
<dbReference type="PANTHER" id="PTHR37031:SF2">
    <property type="entry name" value="PHOD-LIKE PHOSPHATASE METALLOPHOSPHATASE DOMAIN-CONTAINING PROTEIN"/>
    <property type="match status" value="1"/>
</dbReference>
<sequence length="833" mass="95160">MLSREVHSRLLLCNRLQHLPLILAGPILRRTESDAVTVWVALKSPREVTLNIYATEDKGTTIETLLLSASRSTVPLGKHLHVIAVTAKPVSNQQLQPGRIYAYDLRFGHREPNLTQALNSSLPTPVTISYFNHQLPTFALPPDNLNDLRVAHGSCRKLHSSGEDALPIIDDLIEYYAHQPNSRIHQLFFTGDQIYADDVADPLLWVATEAGDTLLGWEENLPLKPNSSNSYEYKKPSQLKPGERSDIAKDCGGFTAMLIDSPEKAKSHLLSLGEYCATYILCWSPILWPDSLPKGKEIYQNPQQAKQWNQEVSSLQDFVSKLWKVRRAMANVPTYMVFDDHDISDDWYLNRAWCNSVLGKPLGRRVVQNGLLAYAVFQAWGNTPEQFQKGQAGGNLLEAVKVWSASAGTTKFASEEISKYLGLPQSELETGLPQLKLDRDFLILDRDYQNGIEPIKWHYALKSFKHEVIVLDVRTWRGYPQGEDNEIAPPWLLSPQAFQEQIQKPLEQTSESEIEVTFLIAPTNLVSLQIIDLVQQRELEKGIVFKSDVGDAWNFNELALSKLLAELFQRRKRVVVLSGDIHYSGAVRLSYWFGSNYRISDTELEADSNQISRRESTTQNSKARVLAQLTASPFKNSELKTHFIHTKIKSLVPEPTQDWAGWSQPPQLVEVLVTPGAICRQEVEVPKTGPMVRQIRRVCGNWGLTWNIVPKDRNSLPDWQYHIEWIKRLPAILAPWEEKLLSREISENQSHTKLLSKVGNLVYMLWRNRWLQEGEEVVGRNNFGLISFEWSSNREQERAVIQDIYWRSTWKPNTVVYSRYCVPLYQLPPRRQS</sequence>
<proteinExistence type="predicted"/>
<dbReference type="AlphaFoldDB" id="A0A6B3NMV9"/>
<dbReference type="InterPro" id="IPR029052">
    <property type="entry name" value="Metallo-depent_PP-like"/>
</dbReference>
<dbReference type="PANTHER" id="PTHR37031">
    <property type="entry name" value="METALLOPHOSPHATASE BINDING DOMAIN PROTEIN"/>
    <property type="match status" value="1"/>
</dbReference>
<dbReference type="Gene3D" id="3.60.21.70">
    <property type="entry name" value="PhoD-like phosphatase"/>
    <property type="match status" value="1"/>
</dbReference>
<protein>
    <submittedName>
        <fullName evidence="1">PhoD-like phosphatase</fullName>
    </submittedName>
</protein>
<evidence type="ECO:0000313" key="1">
    <source>
        <dbReference type="EMBL" id="NER30881.1"/>
    </source>
</evidence>
<gene>
    <name evidence="1" type="ORF">F6J89_25495</name>
</gene>
<dbReference type="SUPFAM" id="SSF56300">
    <property type="entry name" value="Metallo-dependent phosphatases"/>
    <property type="match status" value="1"/>
</dbReference>
<accession>A0A6B3NMV9</accession>
<reference evidence="1" key="1">
    <citation type="submission" date="2019-11" db="EMBL/GenBank/DDBJ databases">
        <title>Genomic insights into an expanded diversity of filamentous marine cyanobacteria reveals the extraordinary biosynthetic potential of Moorea and Okeania.</title>
        <authorList>
            <person name="Ferreira Leao T."/>
            <person name="Wang M."/>
            <person name="Moss N."/>
            <person name="Da Silva R."/>
            <person name="Sanders J."/>
            <person name="Nurk S."/>
            <person name="Gurevich A."/>
            <person name="Humphrey G."/>
            <person name="Reher R."/>
            <person name="Zhu Q."/>
            <person name="Belda-Ferre P."/>
            <person name="Glukhov E."/>
            <person name="Rex R."/>
            <person name="Dorrestein P.C."/>
            <person name="Knight R."/>
            <person name="Pevzner P."/>
            <person name="Gerwick W.H."/>
            <person name="Gerwick L."/>
        </authorList>
    </citation>
    <scope>NUCLEOTIDE SEQUENCE</scope>
    <source>
        <strain evidence="1">SIO1C4</strain>
    </source>
</reference>
<dbReference type="EMBL" id="JAAHFQ010000665">
    <property type="protein sequence ID" value="NER30881.1"/>
    <property type="molecule type" value="Genomic_DNA"/>
</dbReference>
<comment type="caution">
    <text evidence="1">The sequence shown here is derived from an EMBL/GenBank/DDBJ whole genome shotgun (WGS) entry which is preliminary data.</text>
</comment>
<organism evidence="1">
    <name type="scientific">Symploca sp. SIO1C4</name>
    <dbReference type="NCBI Taxonomy" id="2607765"/>
    <lineage>
        <taxon>Bacteria</taxon>
        <taxon>Bacillati</taxon>
        <taxon>Cyanobacteriota</taxon>
        <taxon>Cyanophyceae</taxon>
        <taxon>Coleofasciculales</taxon>
        <taxon>Coleofasciculaceae</taxon>
        <taxon>Symploca</taxon>
    </lineage>
</organism>
<name>A0A6B3NMV9_9CYAN</name>